<reference evidence="1 2" key="1">
    <citation type="journal article" date="2019" name="Commun. Biol.">
        <title>The bagworm genome reveals a unique fibroin gene that provides high tensile strength.</title>
        <authorList>
            <person name="Kono N."/>
            <person name="Nakamura H."/>
            <person name="Ohtoshi R."/>
            <person name="Tomita M."/>
            <person name="Numata K."/>
            <person name="Arakawa K."/>
        </authorList>
    </citation>
    <scope>NUCLEOTIDE SEQUENCE [LARGE SCALE GENOMIC DNA]</scope>
</reference>
<evidence type="ECO:0000313" key="1">
    <source>
        <dbReference type="EMBL" id="GBP44011.1"/>
    </source>
</evidence>
<evidence type="ECO:0000313" key="2">
    <source>
        <dbReference type="Proteomes" id="UP000299102"/>
    </source>
</evidence>
<dbReference type="AlphaFoldDB" id="A0A4C1VYW3"/>
<dbReference type="EMBL" id="BGZK01000445">
    <property type="protein sequence ID" value="GBP44011.1"/>
    <property type="molecule type" value="Genomic_DNA"/>
</dbReference>
<dbReference type="Proteomes" id="UP000299102">
    <property type="component" value="Unassembled WGS sequence"/>
</dbReference>
<keyword evidence="2" id="KW-1185">Reference proteome</keyword>
<name>A0A4C1VYW3_EUMVA</name>
<proteinExistence type="predicted"/>
<gene>
    <name evidence="1" type="ORF">EVAR_27180_1</name>
</gene>
<comment type="caution">
    <text evidence="1">The sequence shown here is derived from an EMBL/GenBank/DDBJ whole genome shotgun (WGS) entry which is preliminary data.</text>
</comment>
<protein>
    <submittedName>
        <fullName evidence="1">Uncharacterized protein</fullName>
    </submittedName>
</protein>
<accession>A0A4C1VYW3</accession>
<sequence>MFHIKKKLLLKRAARFRLIFTDNEVLKNGFSKNPQHFSLLGADAREEHCATLAVSRQRLGQETRQRGRCRVSSSVHSSESVLSDCCTIRRSERELDRFIRRHGRRQSLKCWPVTDDADYGNQRTSHSI</sequence>
<organism evidence="1 2">
    <name type="scientific">Eumeta variegata</name>
    <name type="common">Bagworm moth</name>
    <name type="synonym">Eumeta japonica</name>
    <dbReference type="NCBI Taxonomy" id="151549"/>
    <lineage>
        <taxon>Eukaryota</taxon>
        <taxon>Metazoa</taxon>
        <taxon>Ecdysozoa</taxon>
        <taxon>Arthropoda</taxon>
        <taxon>Hexapoda</taxon>
        <taxon>Insecta</taxon>
        <taxon>Pterygota</taxon>
        <taxon>Neoptera</taxon>
        <taxon>Endopterygota</taxon>
        <taxon>Lepidoptera</taxon>
        <taxon>Glossata</taxon>
        <taxon>Ditrysia</taxon>
        <taxon>Tineoidea</taxon>
        <taxon>Psychidae</taxon>
        <taxon>Oiketicinae</taxon>
        <taxon>Eumeta</taxon>
    </lineage>
</organism>